<keyword evidence="3" id="KW-1185">Reference proteome</keyword>
<dbReference type="AlphaFoldDB" id="A0A194XM98"/>
<dbReference type="OrthoDB" id="3562435at2759"/>
<dbReference type="KEGG" id="psco:LY89DRAFT_715524"/>
<name>A0A194XM98_MOLSC</name>
<feature type="region of interest" description="Disordered" evidence="1">
    <location>
        <begin position="1"/>
        <end position="25"/>
    </location>
</feature>
<accession>A0A194XM98</accession>
<evidence type="ECO:0000256" key="1">
    <source>
        <dbReference type="SAM" id="MobiDB-lite"/>
    </source>
</evidence>
<protein>
    <submittedName>
        <fullName evidence="2">Uncharacterized protein</fullName>
    </submittedName>
</protein>
<dbReference type="GeneID" id="28827941"/>
<organism evidence="2 3">
    <name type="scientific">Mollisia scopiformis</name>
    <name type="common">Conifer needle endophyte fungus</name>
    <name type="synonym">Phialocephala scopiformis</name>
    <dbReference type="NCBI Taxonomy" id="149040"/>
    <lineage>
        <taxon>Eukaryota</taxon>
        <taxon>Fungi</taxon>
        <taxon>Dikarya</taxon>
        <taxon>Ascomycota</taxon>
        <taxon>Pezizomycotina</taxon>
        <taxon>Leotiomycetes</taxon>
        <taxon>Helotiales</taxon>
        <taxon>Mollisiaceae</taxon>
        <taxon>Mollisia</taxon>
    </lineage>
</organism>
<gene>
    <name evidence="2" type="ORF">LY89DRAFT_715524</name>
</gene>
<evidence type="ECO:0000313" key="2">
    <source>
        <dbReference type="EMBL" id="KUJ21303.1"/>
    </source>
</evidence>
<dbReference type="RefSeq" id="XP_018075658.1">
    <property type="nucleotide sequence ID" value="XM_018218215.1"/>
</dbReference>
<proteinExistence type="predicted"/>
<reference evidence="2 3" key="1">
    <citation type="submission" date="2015-10" db="EMBL/GenBank/DDBJ databases">
        <title>Full genome of DAOMC 229536 Phialocephala scopiformis, a fungal endophyte of spruce producing the potent anti-insectan compound rugulosin.</title>
        <authorList>
            <consortium name="DOE Joint Genome Institute"/>
            <person name="Walker A.K."/>
            <person name="Frasz S.L."/>
            <person name="Seifert K.A."/>
            <person name="Miller J.D."/>
            <person name="Mondo S.J."/>
            <person name="Labutti K."/>
            <person name="Lipzen A."/>
            <person name="Dockter R."/>
            <person name="Kennedy M."/>
            <person name="Grigoriev I.V."/>
            <person name="Spatafora J.W."/>
        </authorList>
    </citation>
    <scope>NUCLEOTIDE SEQUENCE [LARGE SCALE GENOMIC DNA]</scope>
    <source>
        <strain evidence="2 3">CBS 120377</strain>
    </source>
</reference>
<dbReference type="Proteomes" id="UP000070700">
    <property type="component" value="Unassembled WGS sequence"/>
</dbReference>
<dbReference type="InParanoid" id="A0A194XM98"/>
<dbReference type="EMBL" id="KQ947408">
    <property type="protein sequence ID" value="KUJ21303.1"/>
    <property type="molecule type" value="Genomic_DNA"/>
</dbReference>
<evidence type="ECO:0000313" key="3">
    <source>
        <dbReference type="Proteomes" id="UP000070700"/>
    </source>
</evidence>
<sequence length="196" mass="20200">MDMSGMSTTMDMSGTSTTMAMSASTPVDTSPPYTITALPNVKNQTSCVFNCLIPIGLADSSGCDDVTENCACLSAPVDAESFFSTCIQTVCKSSTAAYIASATSLYENYCLSIYGSASLEAATTANILADASAAAPSSTSASSSSASATAKSAASGGRERVGLLWHVALVAGRDRLRLLDLAIEANFDLNFHVLKR</sequence>